<dbReference type="InterPro" id="IPR018114">
    <property type="entry name" value="TRYPSIN_HIS"/>
</dbReference>
<accession>A0A1H4ASU4</accession>
<dbReference type="PANTHER" id="PTHR24260:SF132">
    <property type="entry name" value="PEPTIDASE S1 DOMAIN-CONTAINING PROTEIN"/>
    <property type="match status" value="1"/>
</dbReference>
<dbReference type="PANTHER" id="PTHR24260">
    <property type="match status" value="1"/>
</dbReference>
<evidence type="ECO:0000313" key="5">
    <source>
        <dbReference type="Proteomes" id="UP000198773"/>
    </source>
</evidence>
<evidence type="ECO:0000259" key="3">
    <source>
        <dbReference type="PROSITE" id="PS50240"/>
    </source>
</evidence>
<reference evidence="4 5" key="1">
    <citation type="submission" date="2016-10" db="EMBL/GenBank/DDBJ databases">
        <authorList>
            <person name="de Groot N.N."/>
        </authorList>
    </citation>
    <scope>NUCLEOTIDE SEQUENCE [LARGE SCALE GENOMIC DNA]</scope>
    <source>
        <strain evidence="4 5">CGMCC 1.3430</strain>
    </source>
</reference>
<dbReference type="InterPro" id="IPR043504">
    <property type="entry name" value="Peptidase_S1_PA_chymotrypsin"/>
</dbReference>
<feature type="transmembrane region" description="Helical" evidence="1">
    <location>
        <begin position="297"/>
        <end position="322"/>
    </location>
</feature>
<dbReference type="Proteomes" id="UP000198773">
    <property type="component" value="Unassembled WGS sequence"/>
</dbReference>
<dbReference type="GO" id="GO:0006508">
    <property type="term" value="P:proteolysis"/>
    <property type="evidence" value="ECO:0007669"/>
    <property type="project" value="InterPro"/>
</dbReference>
<dbReference type="OrthoDB" id="9813836at2"/>
<dbReference type="RefSeq" id="WP_091341131.1">
    <property type="nucleotide sequence ID" value="NZ_FNRM01000003.1"/>
</dbReference>
<name>A0A1H4ASU4_ALKAM</name>
<feature type="signal peptide" evidence="2">
    <location>
        <begin position="1"/>
        <end position="20"/>
    </location>
</feature>
<dbReference type="PROSITE" id="PS00134">
    <property type="entry name" value="TRYPSIN_HIS"/>
    <property type="match status" value="1"/>
</dbReference>
<keyword evidence="2" id="KW-0732">Signal</keyword>
<keyword evidence="1" id="KW-1133">Transmembrane helix</keyword>
<dbReference type="GO" id="GO:0004252">
    <property type="term" value="F:serine-type endopeptidase activity"/>
    <property type="evidence" value="ECO:0007669"/>
    <property type="project" value="InterPro"/>
</dbReference>
<keyword evidence="1" id="KW-0812">Transmembrane</keyword>
<organism evidence="4 5">
    <name type="scientific">Alkalimonas amylolytica</name>
    <dbReference type="NCBI Taxonomy" id="152573"/>
    <lineage>
        <taxon>Bacteria</taxon>
        <taxon>Pseudomonadati</taxon>
        <taxon>Pseudomonadota</taxon>
        <taxon>Gammaproteobacteria</taxon>
        <taxon>Alkalimonas</taxon>
    </lineage>
</organism>
<evidence type="ECO:0000256" key="1">
    <source>
        <dbReference type="SAM" id="Phobius"/>
    </source>
</evidence>
<evidence type="ECO:0000313" key="4">
    <source>
        <dbReference type="EMBL" id="SEA38844.1"/>
    </source>
</evidence>
<dbReference type="Pfam" id="PF00089">
    <property type="entry name" value="Trypsin"/>
    <property type="match status" value="1"/>
</dbReference>
<proteinExistence type="predicted"/>
<dbReference type="EMBL" id="FNRM01000003">
    <property type="protein sequence ID" value="SEA38844.1"/>
    <property type="molecule type" value="Genomic_DNA"/>
</dbReference>
<dbReference type="AlphaFoldDB" id="A0A1H4ASU4"/>
<feature type="domain" description="Peptidase S1" evidence="3">
    <location>
        <begin position="13"/>
        <end position="302"/>
    </location>
</feature>
<dbReference type="PROSITE" id="PS50240">
    <property type="entry name" value="TRYPSIN_DOM"/>
    <property type="match status" value="1"/>
</dbReference>
<keyword evidence="5" id="KW-1185">Reference proteome</keyword>
<feature type="chain" id="PRO_5011771096" evidence="2">
    <location>
        <begin position="21"/>
        <end position="331"/>
    </location>
</feature>
<dbReference type="SUPFAM" id="SSF50494">
    <property type="entry name" value="Trypsin-like serine proteases"/>
    <property type="match status" value="1"/>
</dbReference>
<dbReference type="InterPro" id="IPR051333">
    <property type="entry name" value="CLIP_Serine_Protease"/>
</dbReference>
<dbReference type="Gene3D" id="2.40.10.10">
    <property type="entry name" value="Trypsin-like serine proteases"/>
    <property type="match status" value="1"/>
</dbReference>
<evidence type="ECO:0000256" key="2">
    <source>
        <dbReference type="SAM" id="SignalP"/>
    </source>
</evidence>
<protein>
    <submittedName>
        <fullName evidence="4">Trypsin</fullName>
    </submittedName>
</protein>
<dbReference type="InterPro" id="IPR001254">
    <property type="entry name" value="Trypsin_dom"/>
</dbReference>
<dbReference type="InterPro" id="IPR009003">
    <property type="entry name" value="Peptidase_S1_PA"/>
</dbReference>
<sequence>MKKLILISCLLGFASGLSHAGVIRHDVDPDEYLWLARQQQFDSVGYTIFDVAGGGTFICSGTVIAKNWVLTAGHCVDDAISMTFYLPQYNEDRTSLTHTAVNASSWVWHENWNGDLGAGWDIGLMYFDNPFDVEPAKLYTGSNETGAITTHVGYGASGTGLTGVNQPAGTRRAGQNVVDGLASSEGTGQQLLWSDFDHPNPTATDPWGDIYNDWVNYWYSNHPLFAGSGVSSDNAALPLEYSIAGGDSGGGAFIFENGEWLLAGVHSLGWNINGTQPQADYGTLFASVRVSDLTDWIYSYTATVSTPASLGIFASGLLLLCWRRRTQLSAR</sequence>
<dbReference type="SMART" id="SM00020">
    <property type="entry name" value="Tryp_SPc"/>
    <property type="match status" value="1"/>
</dbReference>
<keyword evidence="1" id="KW-0472">Membrane</keyword>
<dbReference type="STRING" id="152573.SAMN04488051_10310"/>
<gene>
    <name evidence="4" type="ORF">SAMN04488051_10310</name>
</gene>